<organism evidence="3 4">
    <name type="scientific">Mucilaginibacter gossypii</name>
    <dbReference type="NCBI Taxonomy" id="551996"/>
    <lineage>
        <taxon>Bacteria</taxon>
        <taxon>Pseudomonadati</taxon>
        <taxon>Bacteroidota</taxon>
        <taxon>Sphingobacteriia</taxon>
        <taxon>Sphingobacteriales</taxon>
        <taxon>Sphingobacteriaceae</taxon>
        <taxon>Mucilaginibacter</taxon>
    </lineage>
</organism>
<dbReference type="PANTHER" id="PTHR47893:SF1">
    <property type="entry name" value="REGULATORY PROTEIN PCHR"/>
    <property type="match status" value="1"/>
</dbReference>
<dbReference type="GO" id="GO:0003700">
    <property type="term" value="F:DNA-binding transcription factor activity"/>
    <property type="evidence" value="ECO:0007669"/>
    <property type="project" value="InterPro"/>
</dbReference>
<evidence type="ECO:0000313" key="4">
    <source>
        <dbReference type="Proteomes" id="UP000199705"/>
    </source>
</evidence>
<dbReference type="PANTHER" id="PTHR47893">
    <property type="entry name" value="REGULATORY PROTEIN PCHR"/>
    <property type="match status" value="1"/>
</dbReference>
<dbReference type="PROSITE" id="PS01124">
    <property type="entry name" value="HTH_ARAC_FAMILY_2"/>
    <property type="match status" value="1"/>
</dbReference>
<keyword evidence="4" id="KW-1185">Reference proteome</keyword>
<dbReference type="Gene3D" id="3.30.450.20">
    <property type="entry name" value="PAS domain"/>
    <property type="match status" value="3"/>
</dbReference>
<protein>
    <submittedName>
        <fullName evidence="3">PAS domain S-box-containing protein</fullName>
    </submittedName>
</protein>
<dbReference type="Pfam" id="PF12833">
    <property type="entry name" value="HTH_18"/>
    <property type="match status" value="1"/>
</dbReference>
<feature type="domain" description="HTH araC/xylS-type" evidence="1">
    <location>
        <begin position="149"/>
        <end position="238"/>
    </location>
</feature>
<dbReference type="SMART" id="SM00342">
    <property type="entry name" value="HTH_ARAC"/>
    <property type="match status" value="1"/>
</dbReference>
<dbReference type="Proteomes" id="UP000199705">
    <property type="component" value="Unassembled WGS sequence"/>
</dbReference>
<dbReference type="RefSeq" id="WP_091162519.1">
    <property type="nucleotide sequence ID" value="NZ_FNCG01000001.1"/>
</dbReference>
<dbReference type="STRING" id="551996.SAMN05192573_101277"/>
<evidence type="ECO:0000259" key="1">
    <source>
        <dbReference type="PROSITE" id="PS01124"/>
    </source>
</evidence>
<dbReference type="SUPFAM" id="SSF55785">
    <property type="entry name" value="PYP-like sensor domain (PAS domain)"/>
    <property type="match status" value="3"/>
</dbReference>
<accession>A0A1G7NKW6</accession>
<dbReference type="CDD" id="cd00130">
    <property type="entry name" value="PAS"/>
    <property type="match status" value="2"/>
</dbReference>
<reference evidence="4" key="1">
    <citation type="submission" date="2016-10" db="EMBL/GenBank/DDBJ databases">
        <authorList>
            <person name="Varghese N."/>
            <person name="Submissions S."/>
        </authorList>
    </citation>
    <scope>NUCLEOTIDE SEQUENCE [LARGE SCALE GENOMIC DNA]</scope>
    <source>
        <strain evidence="4">Gh-67</strain>
    </source>
</reference>
<proteinExistence type="predicted"/>
<evidence type="ECO:0000313" key="3">
    <source>
        <dbReference type="EMBL" id="SDF74698.1"/>
    </source>
</evidence>
<sequence>MSFDPNSDFFEIAFNVTEHTEAMLAYWDKNLICRYANKATADWFGITPEHMINKSHLSEILGTLFDVQLPYINGVLGGKIQVFDQVIHLYSGKAKNVRITYHPNYVEGEIKGFYAHMADISPLNNKSHDNKTGVEKLPEFVTQNDQLLENVAKTLNENLFIGFPSISALSKQHFVSESKLKRDFKQNFGKTIFSYYRYLQMEIADRYIREKRCNKNQMAVMLNFSNPSNFSACYHRYLEEKSSDGELIETQKEDNTHNKTLIEQAPIAIAMFDNQMQFIAASKRWVAEYKLENTGFIGKSIYEVLPATKKKCEKLHNHCLKGNIYQCDGLLLKKNDGTRVWLKWNIHPWFTTSGETGGLFIHTEDISKIKAIEKENKQAEKLLKRAATLSKIGTWTRDLLTHTMQWDNVIKSILEVPEYFVPDIKTIWKLFKQGKSERLSKKALKDALKYGSSFDIEVDMITAKGNSRKIRIIGYPEFQNNKCKKLSGILLDITPLSPFKTANFLTD</sequence>
<dbReference type="EMBL" id="FNCG01000001">
    <property type="protein sequence ID" value="SDF74698.1"/>
    <property type="molecule type" value="Genomic_DNA"/>
</dbReference>
<dbReference type="InterPro" id="IPR013656">
    <property type="entry name" value="PAS_4"/>
</dbReference>
<dbReference type="GO" id="GO:0043565">
    <property type="term" value="F:sequence-specific DNA binding"/>
    <property type="evidence" value="ECO:0007669"/>
    <property type="project" value="InterPro"/>
</dbReference>
<gene>
    <name evidence="3" type="ORF">SAMN05192573_101277</name>
</gene>
<dbReference type="InterPro" id="IPR035965">
    <property type="entry name" value="PAS-like_dom_sf"/>
</dbReference>
<name>A0A1G7NKW6_9SPHI</name>
<dbReference type="NCBIfam" id="TIGR00229">
    <property type="entry name" value="sensory_box"/>
    <property type="match status" value="1"/>
</dbReference>
<dbReference type="InterPro" id="IPR018060">
    <property type="entry name" value="HTH_AraC"/>
</dbReference>
<dbReference type="Pfam" id="PF08448">
    <property type="entry name" value="PAS_4"/>
    <property type="match status" value="2"/>
</dbReference>
<dbReference type="Gene3D" id="1.10.10.60">
    <property type="entry name" value="Homeodomain-like"/>
    <property type="match status" value="1"/>
</dbReference>
<dbReference type="AlphaFoldDB" id="A0A1G7NKW6"/>
<dbReference type="InterPro" id="IPR000700">
    <property type="entry name" value="PAS-assoc_C"/>
</dbReference>
<dbReference type="InterPro" id="IPR053142">
    <property type="entry name" value="PchR_regulatory_protein"/>
</dbReference>
<dbReference type="PROSITE" id="PS50113">
    <property type="entry name" value="PAC"/>
    <property type="match status" value="1"/>
</dbReference>
<dbReference type="InterPro" id="IPR000014">
    <property type="entry name" value="PAS"/>
</dbReference>
<evidence type="ECO:0000259" key="2">
    <source>
        <dbReference type="PROSITE" id="PS50113"/>
    </source>
</evidence>
<feature type="domain" description="PAC" evidence="2">
    <location>
        <begin position="325"/>
        <end position="378"/>
    </location>
</feature>